<evidence type="ECO:0000259" key="7">
    <source>
        <dbReference type="PROSITE" id="PS50966"/>
    </source>
</evidence>
<gene>
    <name evidence="8" type="ORF">SADUNF_Sadunf16G0019900</name>
</gene>
<dbReference type="GO" id="GO:0008270">
    <property type="term" value="F:zinc ion binding"/>
    <property type="evidence" value="ECO:0007669"/>
    <property type="project" value="UniProtKB-KW"/>
</dbReference>
<dbReference type="InterPro" id="IPR004330">
    <property type="entry name" value="FAR1_DNA_bnd_dom"/>
</dbReference>
<organism evidence="8 9">
    <name type="scientific">Salix dunnii</name>
    <dbReference type="NCBI Taxonomy" id="1413687"/>
    <lineage>
        <taxon>Eukaryota</taxon>
        <taxon>Viridiplantae</taxon>
        <taxon>Streptophyta</taxon>
        <taxon>Embryophyta</taxon>
        <taxon>Tracheophyta</taxon>
        <taxon>Spermatophyta</taxon>
        <taxon>Magnoliopsida</taxon>
        <taxon>eudicotyledons</taxon>
        <taxon>Gunneridae</taxon>
        <taxon>Pentapetalae</taxon>
        <taxon>rosids</taxon>
        <taxon>fabids</taxon>
        <taxon>Malpighiales</taxon>
        <taxon>Salicaceae</taxon>
        <taxon>Saliceae</taxon>
        <taxon>Salix</taxon>
    </lineage>
</organism>
<dbReference type="OrthoDB" id="742364at2759"/>
<evidence type="ECO:0000256" key="2">
    <source>
        <dbReference type="ARBA" id="ARBA00022723"/>
    </source>
</evidence>
<name>A0A835MP33_9ROSI</name>
<feature type="domain" description="SWIM-type" evidence="7">
    <location>
        <begin position="566"/>
        <end position="602"/>
    </location>
</feature>
<comment type="similarity">
    <text evidence="1">Belongs to the FHY3/FAR1 family.</text>
</comment>
<dbReference type="InterPro" id="IPR007527">
    <property type="entry name" value="Znf_SWIM"/>
</dbReference>
<feature type="region of interest" description="Disordered" evidence="6">
    <location>
        <begin position="1"/>
        <end position="31"/>
    </location>
</feature>
<feature type="compositionally biased region" description="Polar residues" evidence="6">
    <location>
        <begin position="725"/>
        <end position="737"/>
    </location>
</feature>
<evidence type="ECO:0000256" key="4">
    <source>
        <dbReference type="ARBA" id="ARBA00022833"/>
    </source>
</evidence>
<dbReference type="InterPro" id="IPR006564">
    <property type="entry name" value="Znf_PMZ"/>
</dbReference>
<keyword evidence="9" id="KW-1185">Reference proteome</keyword>
<dbReference type="Pfam" id="PF04434">
    <property type="entry name" value="SWIM"/>
    <property type="match status" value="2"/>
</dbReference>
<keyword evidence="2" id="KW-0479">Metal-binding</keyword>
<feature type="region of interest" description="Disordered" evidence="6">
    <location>
        <begin position="706"/>
        <end position="737"/>
    </location>
</feature>
<dbReference type="PANTHER" id="PTHR31669:SF161">
    <property type="entry name" value="PROTEIN FAR-RED ELONGATED HYPOCOTYL 3"/>
    <property type="match status" value="1"/>
</dbReference>
<feature type="region of interest" description="Disordered" evidence="6">
    <location>
        <begin position="129"/>
        <end position="161"/>
    </location>
</feature>
<dbReference type="Pfam" id="PF03101">
    <property type="entry name" value="FAR1"/>
    <property type="match status" value="2"/>
</dbReference>
<dbReference type="SMART" id="SM00575">
    <property type="entry name" value="ZnF_PMZ"/>
    <property type="match status" value="2"/>
</dbReference>
<comment type="caution">
    <text evidence="8">The sequence shown here is derived from an EMBL/GenBank/DDBJ whole genome shotgun (WGS) entry which is preliminary data.</text>
</comment>
<evidence type="ECO:0000256" key="6">
    <source>
        <dbReference type="SAM" id="MobiDB-lite"/>
    </source>
</evidence>
<dbReference type="PROSITE" id="PS50966">
    <property type="entry name" value="ZF_SWIM"/>
    <property type="match status" value="2"/>
</dbReference>
<proteinExistence type="inferred from homology"/>
<dbReference type="EMBL" id="JADGMS010000016">
    <property type="protein sequence ID" value="KAF9664448.1"/>
    <property type="molecule type" value="Genomic_DNA"/>
</dbReference>
<dbReference type="InterPro" id="IPR031052">
    <property type="entry name" value="FHY3/FAR1"/>
</dbReference>
<reference evidence="8 9" key="1">
    <citation type="submission" date="2020-10" db="EMBL/GenBank/DDBJ databases">
        <title>Plant Genome Project.</title>
        <authorList>
            <person name="Zhang R.-G."/>
        </authorList>
    </citation>
    <scope>NUCLEOTIDE SEQUENCE [LARGE SCALE GENOMIC DNA]</scope>
    <source>
        <strain evidence="8">FAFU-HL-1</strain>
        <tissue evidence="8">Leaf</tissue>
    </source>
</reference>
<protein>
    <recommendedName>
        <fullName evidence="7">SWIM-type domain-containing protein</fullName>
    </recommendedName>
</protein>
<feature type="domain" description="SWIM-type" evidence="7">
    <location>
        <begin position="1483"/>
        <end position="1519"/>
    </location>
</feature>
<evidence type="ECO:0000313" key="8">
    <source>
        <dbReference type="EMBL" id="KAF9664448.1"/>
    </source>
</evidence>
<accession>A0A835MP33</accession>
<evidence type="ECO:0000256" key="3">
    <source>
        <dbReference type="ARBA" id="ARBA00022771"/>
    </source>
</evidence>
<dbReference type="InterPro" id="IPR018289">
    <property type="entry name" value="MULE_transposase_dom"/>
</dbReference>
<sequence length="1791" mass="204194">MDIDLRLPSGDHDKEGEEPNGGDNMSSEVKLHNGNAETGSVVDVAEEILSIEGGDVNSPTPTTFKEDTNLEPLSGMEFESHGAAYSFYQEYARSMGFNTAIQNSRRSKTSREFIDAKFACSRYGTKREYDKTFNRPRSRQTKQDPENGTSRRSCSKTDCKASMHVKRRPDGKWVIHSFVKEHNHGLLPAQAVSEQTRKMYAAMAQQFAEYKNVAGLKNDPKNPFDKGRSLGLEAGETKILLDFFTKMQNINSNFFYAVDLGEDQRLKNLFWADAKSRHDYSNFSDVVSFDTTYVRNKYKMPLALFVGVNQHYQFMLLGCALISDESAATYSWLMQTWLRAMGGQTPKVIITDQDKAVKQVISEVFPIAHHCFFLWNILGKVSENLGNLVKQNENFMAKFDKCIFRSWTENEFGKRWWKILDRFALRENEWMQSLYDDREQWVPIYMRGAFLAGMSTIMRSESTNSYFDKYVHKKTSVQEFVRQYEPILQDRYEEEAKADSDTWNKQPTLKSPSPLEKSVSGMYTHAVFKKFQVEVLGVVACHPKMEFQDEISVNFRVQDLEKQQDFTVMWNQIKLEVSCICRLYEYKGFLCRHALVVLQMCQQSAIPSQYILKRWTKDAKSKHLLGEESEKVQSRVQRYNDLCQLALKLSEEASLSQESYNIAFRSIGEVFGNCISMNNSNKSLVEAVTSTTHGLLCIEDDNQNRSMTKTNKKKNQTKKRKVNSEQEITTVGPQDSLQQMEKLSSRAVALEGYYGTQQGVPGMVQLNLMAPTRDNYYSNQQTIQGLGQLNSIAPSHDGYYSTQQSMHGLGQMDFFRSPTAFAYGIRQERINSTEAEASCNDDDGEESLYDDTTGLQDNDPADDVVGGNIGVVAGETHIRDATAADSPEMAAAMFEGDVDFEHCDGIEFQSHEEAYSFYQEPAKSMGFNASTKNSRWSKKSKEFMDELIDWTMEIDLELPSSDQEKLESRVNTNECIIDSASELRGVDEAASSCLVEEVDETCGLNAIDGGDKVDESGVGVDGVCEGGIFVPQNGLKFETKEAAYAFYRDYALSVGFGITIKASRRSKKNGKFIDVKIACSRFGSKRESSVTVNPRSCTKTNCKAGMHMKRTEDDKWFIYNFVKEHNHEICKEDYDNATGRRNKQSGAVAHPKKGLQLALDEDDVQAENPIFFYAIDLDHEKRMRNVFWIDAKGRHDYHSFCDVVFFDTFYVSSKYKLPFVPIIGVNNHFQFVLLGCALIGEHSASSFLWLMHTWLKAVGGQAPKVIITDQEGFLSEAVVDVFPDTRHYYSLWHVFSKIPENLSHVMTQSENFMLKFNKCIYQSQTDEQFEKRWWKMVDKFELREDEWVHSLYENRTKWVPIFIRDISFAGMSTTERSGSVASFFEKYIHREAVFKEFMEQYKAFLDDWYEMEAKAEFETQNKQPALRSLSSFEKQASTLYTDAIFKKFQVEVLGVVSCRLQKESEHEANINFRVDDFEEHQNFLVSWNKSTLDICCVCRSFEYRGFLCKHAILVLQMSGVSNIPPHYILKRWTKGAKINQTVDKVSNSLHYRVQRFNDLCKQAIKLGEEASLSKEAYDIAVRTLEEVLENCVGLNNSAKSVLEPNPLDVLGFPGFEEENCNDCLAKSSKKKRTYKKKKVYSEAGGIKIGLQESYQQMDHINSRAHPTDNCYIPQQDTQEVELGSRAPNLEGYYGSQEGTQGVGQLNSISPFRDGYYSNQQGLPVLGQLQLIRSHASHYGAPLNMQGLGQLGFRAPTMQASFSNLPDMEQPVSSTQYHGIASKHLHDKHLSS</sequence>
<dbReference type="GO" id="GO:0006355">
    <property type="term" value="P:regulation of DNA-templated transcription"/>
    <property type="evidence" value="ECO:0007669"/>
    <property type="project" value="InterPro"/>
</dbReference>
<evidence type="ECO:0000313" key="9">
    <source>
        <dbReference type="Proteomes" id="UP000657918"/>
    </source>
</evidence>
<keyword evidence="4" id="KW-0862">Zinc</keyword>
<feature type="compositionally biased region" description="Basic residues" evidence="6">
    <location>
        <begin position="710"/>
        <end position="721"/>
    </location>
</feature>
<dbReference type="Pfam" id="PF10551">
    <property type="entry name" value="MULE"/>
    <property type="match status" value="2"/>
</dbReference>
<evidence type="ECO:0000256" key="5">
    <source>
        <dbReference type="PROSITE-ProRule" id="PRU00325"/>
    </source>
</evidence>
<evidence type="ECO:0000256" key="1">
    <source>
        <dbReference type="ARBA" id="ARBA00005889"/>
    </source>
</evidence>
<keyword evidence="3 5" id="KW-0863">Zinc-finger</keyword>
<dbReference type="Proteomes" id="UP000657918">
    <property type="component" value="Chromosome 16"/>
</dbReference>
<dbReference type="PANTHER" id="PTHR31669">
    <property type="entry name" value="PROTEIN FAR1-RELATED SEQUENCE 10-RELATED"/>
    <property type="match status" value="1"/>
</dbReference>